<dbReference type="NCBIfam" id="TIGR00550">
    <property type="entry name" value="nadA"/>
    <property type="match status" value="1"/>
</dbReference>
<gene>
    <name evidence="10" type="primary">nadA</name>
    <name evidence="11" type="ORF">LI82_12170</name>
</gene>
<comment type="catalytic activity">
    <reaction evidence="10">
        <text>iminosuccinate + dihydroxyacetone phosphate = quinolinate + phosphate + 2 H2O + H(+)</text>
        <dbReference type="Rhea" id="RHEA:25888"/>
        <dbReference type="ChEBI" id="CHEBI:15377"/>
        <dbReference type="ChEBI" id="CHEBI:15378"/>
        <dbReference type="ChEBI" id="CHEBI:29959"/>
        <dbReference type="ChEBI" id="CHEBI:43474"/>
        <dbReference type="ChEBI" id="CHEBI:57642"/>
        <dbReference type="ChEBI" id="CHEBI:77875"/>
        <dbReference type="EC" id="2.5.1.72"/>
    </reaction>
</comment>
<dbReference type="HAMAP" id="MF_00568">
    <property type="entry name" value="NadA_type2"/>
    <property type="match status" value="1"/>
</dbReference>
<dbReference type="PANTHER" id="PTHR30573:SF0">
    <property type="entry name" value="QUINOLINATE SYNTHASE, CHLOROPLASTIC"/>
    <property type="match status" value="1"/>
</dbReference>
<evidence type="ECO:0000256" key="8">
    <source>
        <dbReference type="ARBA" id="ARBA00023004"/>
    </source>
</evidence>
<comment type="cofactor">
    <cofactor evidence="10">
        <name>[4Fe-4S] cluster</name>
        <dbReference type="ChEBI" id="CHEBI:49883"/>
    </cofactor>
    <text evidence="10">Binds 1 [4Fe-4S] cluster per subunit.</text>
</comment>
<evidence type="ECO:0000313" key="11">
    <source>
        <dbReference type="EMBL" id="KGK98447.1"/>
    </source>
</evidence>
<dbReference type="Gene3D" id="3.40.50.10800">
    <property type="entry name" value="NadA-like"/>
    <property type="match status" value="3"/>
</dbReference>
<comment type="caution">
    <text evidence="11">The sequence shown here is derived from an EMBL/GenBank/DDBJ whole genome shotgun (WGS) entry which is preliminary data.</text>
</comment>
<accession>A0A099SZX9</accession>
<dbReference type="SUPFAM" id="SSF142754">
    <property type="entry name" value="NadA-like"/>
    <property type="match status" value="1"/>
</dbReference>
<proteinExistence type="inferred from homology"/>
<keyword evidence="5 10" id="KW-0662">Pyridine nucleotide biosynthesis</keyword>
<feature type="binding site" evidence="10">
    <location>
        <position position="260"/>
    </location>
    <ligand>
        <name>[4Fe-4S] cluster</name>
        <dbReference type="ChEBI" id="CHEBI:49883"/>
    </ligand>
</feature>
<keyword evidence="4 10" id="KW-0963">Cytoplasm</keyword>
<feature type="binding site" evidence="10">
    <location>
        <position position="130"/>
    </location>
    <ligand>
        <name>iminosuccinate</name>
        <dbReference type="ChEBI" id="CHEBI:77875"/>
    </ligand>
</feature>
<keyword evidence="8 10" id="KW-0408">Iron</keyword>
<feature type="binding site" evidence="10">
    <location>
        <begin position="113"/>
        <end position="115"/>
    </location>
    <ligand>
        <name>iminosuccinate</name>
        <dbReference type="ChEBI" id="CHEBI:77875"/>
    </ligand>
</feature>
<keyword evidence="7 10" id="KW-0479">Metal-binding</keyword>
<dbReference type="InterPro" id="IPR023066">
    <property type="entry name" value="Quinolinate_synth_type2"/>
</dbReference>
<dbReference type="GO" id="GO:0046872">
    <property type="term" value="F:metal ion binding"/>
    <property type="evidence" value="ECO:0007669"/>
    <property type="project" value="UniProtKB-KW"/>
</dbReference>
<evidence type="ECO:0000256" key="4">
    <source>
        <dbReference type="ARBA" id="ARBA00022490"/>
    </source>
</evidence>
<comment type="pathway">
    <text evidence="1 10">Cofactor biosynthesis; NAD(+) biosynthesis; quinolinate from iminoaspartate: step 1/1.</text>
</comment>
<evidence type="ECO:0000256" key="2">
    <source>
        <dbReference type="ARBA" id="ARBA00012669"/>
    </source>
</evidence>
<dbReference type="OrthoDB" id="5931at2157"/>
<sequence length="306" mass="34359">MQDRQTIINKIRSLKKERNAVILAHCYARDEVQDIADFVGDSLGLSQEAVDQDADVIVFCGVSFMAESAAVLSPEKMVLMPDADANCPMAAMVDVPSLREMKKKHPDAMVVCYVNTRADVKAESDICCTSANAVEVVNSLDADEIIFVPDKNLAAYVAKHTEKKIIPWNGYCPVHNQILEEDALMAMHDHPDAEMMAHPECRSQVLEEADHVFSTTGMLKYAKDSSCNDFIISTEQGIMHQLELENPEKRFYPVSRFAFCSDMKMINLEAVLRSLENMEHVVTVSEDIRLGAKRSLDRMLEVKRSR</sequence>
<protein>
    <recommendedName>
        <fullName evidence="2 10">Quinolinate synthase</fullName>
        <ecNumber evidence="2 10">2.5.1.72</ecNumber>
    </recommendedName>
</protein>
<evidence type="ECO:0000256" key="7">
    <source>
        <dbReference type="ARBA" id="ARBA00022723"/>
    </source>
</evidence>
<evidence type="ECO:0000256" key="6">
    <source>
        <dbReference type="ARBA" id="ARBA00022679"/>
    </source>
</evidence>
<comment type="subcellular location">
    <subcellularLocation>
        <location evidence="10">Cytoplasm</location>
    </subcellularLocation>
</comment>
<keyword evidence="9 10" id="KW-0411">Iron-sulfur</keyword>
<dbReference type="InterPro" id="IPR036094">
    <property type="entry name" value="NadA_sf"/>
</dbReference>
<comment type="function">
    <text evidence="10">Catalyzes the condensation of iminoaspartate with dihydroxyacetone phosphate to form quinolinate.</text>
</comment>
<keyword evidence="12" id="KW-1185">Reference proteome</keyword>
<feature type="binding site" evidence="10">
    <location>
        <position position="215"/>
    </location>
    <ligand>
        <name>iminosuccinate</name>
        <dbReference type="ChEBI" id="CHEBI:77875"/>
    </ligand>
</feature>
<evidence type="ECO:0000256" key="3">
    <source>
        <dbReference type="ARBA" id="ARBA00022485"/>
    </source>
</evidence>
<comment type="similarity">
    <text evidence="10">Belongs to the quinolinate synthase family. Type 2 subfamily.</text>
</comment>
<feature type="binding site" evidence="10">
    <location>
        <position position="172"/>
    </location>
    <ligand>
        <name>[4Fe-4S] cluster</name>
        <dbReference type="ChEBI" id="CHEBI:49883"/>
    </ligand>
</feature>
<dbReference type="UniPathway" id="UPA00253">
    <property type="reaction ID" value="UER00327"/>
</dbReference>
<dbReference type="GO" id="GO:0005737">
    <property type="term" value="C:cytoplasm"/>
    <property type="evidence" value="ECO:0007669"/>
    <property type="project" value="UniProtKB-SubCell"/>
</dbReference>
<dbReference type="AlphaFoldDB" id="A0A099SZX9"/>
<name>A0A099SZX9_METMT</name>
<dbReference type="PANTHER" id="PTHR30573">
    <property type="entry name" value="QUINOLINATE SYNTHETASE A"/>
    <property type="match status" value="1"/>
</dbReference>
<evidence type="ECO:0000256" key="5">
    <source>
        <dbReference type="ARBA" id="ARBA00022642"/>
    </source>
</evidence>
<dbReference type="GO" id="GO:0051539">
    <property type="term" value="F:4 iron, 4 sulfur cluster binding"/>
    <property type="evidence" value="ECO:0007669"/>
    <property type="project" value="UniProtKB-KW"/>
</dbReference>
<feature type="binding site" evidence="10">
    <location>
        <position position="42"/>
    </location>
    <ligand>
        <name>iminosuccinate</name>
        <dbReference type="ChEBI" id="CHEBI:77875"/>
    </ligand>
</feature>
<organism evidence="11 12">
    <name type="scientific">Methanococcoides methylutens</name>
    <dbReference type="NCBI Taxonomy" id="2226"/>
    <lineage>
        <taxon>Archaea</taxon>
        <taxon>Methanobacteriati</taxon>
        <taxon>Methanobacteriota</taxon>
        <taxon>Stenosarchaea group</taxon>
        <taxon>Methanomicrobia</taxon>
        <taxon>Methanosarcinales</taxon>
        <taxon>Methanosarcinaceae</taxon>
        <taxon>Methanococcoides</taxon>
    </lineage>
</organism>
<dbReference type="FunFam" id="3.40.50.10800:FF:000003">
    <property type="entry name" value="Quinolinate synthase A"/>
    <property type="match status" value="1"/>
</dbReference>
<dbReference type="Proteomes" id="UP000029859">
    <property type="component" value="Unassembled WGS sequence"/>
</dbReference>
<reference evidence="11 12" key="1">
    <citation type="submission" date="2014-09" db="EMBL/GenBank/DDBJ databases">
        <title>Draft genome sequence of an obligately methylotrophic methanogen, Methanococcoides methylutens, isolated from marine sediment.</title>
        <authorList>
            <person name="Guan Y."/>
            <person name="Ngugi D.K."/>
            <person name="Blom J."/>
            <person name="Ali S."/>
            <person name="Ferry J.G."/>
            <person name="Stingl U."/>
        </authorList>
    </citation>
    <scope>NUCLEOTIDE SEQUENCE [LARGE SCALE GENOMIC DNA]</scope>
    <source>
        <strain evidence="11 12">DSM 2657</strain>
    </source>
</reference>
<dbReference type="EC" id="2.5.1.72" evidence="2 10"/>
<feature type="binding site" evidence="10">
    <location>
        <position position="87"/>
    </location>
    <ligand>
        <name>[4Fe-4S] cluster</name>
        <dbReference type="ChEBI" id="CHEBI:49883"/>
    </ligand>
</feature>
<dbReference type="GO" id="GO:0008987">
    <property type="term" value="F:quinolinate synthetase A activity"/>
    <property type="evidence" value="ECO:0007669"/>
    <property type="project" value="UniProtKB-UniRule"/>
</dbReference>
<evidence type="ECO:0000256" key="1">
    <source>
        <dbReference type="ARBA" id="ARBA00005065"/>
    </source>
</evidence>
<evidence type="ECO:0000256" key="9">
    <source>
        <dbReference type="ARBA" id="ARBA00023014"/>
    </source>
</evidence>
<dbReference type="GO" id="GO:0034628">
    <property type="term" value="P:'de novo' NAD+ biosynthetic process from L-aspartate"/>
    <property type="evidence" value="ECO:0007669"/>
    <property type="project" value="TreeGrafter"/>
</dbReference>
<dbReference type="InterPro" id="IPR003473">
    <property type="entry name" value="NadA"/>
</dbReference>
<dbReference type="NCBIfam" id="NF006878">
    <property type="entry name" value="PRK09375.1-2"/>
    <property type="match status" value="1"/>
</dbReference>
<evidence type="ECO:0000313" key="12">
    <source>
        <dbReference type="Proteomes" id="UP000029859"/>
    </source>
</evidence>
<feature type="binding site" evidence="10">
    <location>
        <begin position="198"/>
        <end position="200"/>
    </location>
    <ligand>
        <name>iminosuccinate</name>
        <dbReference type="ChEBI" id="CHEBI:77875"/>
    </ligand>
</feature>
<dbReference type="Pfam" id="PF02445">
    <property type="entry name" value="NadA"/>
    <property type="match status" value="1"/>
</dbReference>
<keyword evidence="3 10" id="KW-0004">4Fe-4S</keyword>
<feature type="binding site" evidence="10">
    <location>
        <position position="25"/>
    </location>
    <ligand>
        <name>iminosuccinate</name>
        <dbReference type="ChEBI" id="CHEBI:77875"/>
    </ligand>
</feature>
<evidence type="ECO:0000256" key="10">
    <source>
        <dbReference type="HAMAP-Rule" id="MF_00568"/>
    </source>
</evidence>
<keyword evidence="6 10" id="KW-0808">Transferase</keyword>
<dbReference type="EMBL" id="JRHO01000014">
    <property type="protein sequence ID" value="KGK98447.1"/>
    <property type="molecule type" value="Genomic_DNA"/>
</dbReference>